<dbReference type="OrthoDB" id="10013932at2759"/>
<evidence type="ECO:0000313" key="2">
    <source>
        <dbReference type="EMBL" id="CAF1518066.1"/>
    </source>
</evidence>
<keyword evidence="3" id="KW-1185">Reference proteome</keyword>
<dbReference type="EMBL" id="CAJNOJ010000080">
    <property type="protein sequence ID" value="CAF1057077.1"/>
    <property type="molecule type" value="Genomic_DNA"/>
</dbReference>
<organism evidence="1 4">
    <name type="scientific">Adineta ricciae</name>
    <name type="common">Rotifer</name>
    <dbReference type="NCBI Taxonomy" id="249248"/>
    <lineage>
        <taxon>Eukaryota</taxon>
        <taxon>Metazoa</taxon>
        <taxon>Spiralia</taxon>
        <taxon>Gnathifera</taxon>
        <taxon>Rotifera</taxon>
        <taxon>Eurotatoria</taxon>
        <taxon>Bdelloidea</taxon>
        <taxon>Adinetida</taxon>
        <taxon>Adinetidae</taxon>
        <taxon>Adineta</taxon>
    </lineage>
</organism>
<evidence type="ECO:0000313" key="1">
    <source>
        <dbReference type="EMBL" id="CAF1057077.1"/>
    </source>
</evidence>
<proteinExistence type="predicted"/>
<gene>
    <name evidence="1" type="ORF">EDS130_LOCUS17719</name>
    <name evidence="2" type="ORF">XAT740_LOCUS40621</name>
</gene>
<dbReference type="Proteomes" id="UP000663852">
    <property type="component" value="Unassembled WGS sequence"/>
</dbReference>
<accession>A0A814KXN1</accession>
<evidence type="ECO:0000313" key="3">
    <source>
        <dbReference type="Proteomes" id="UP000663828"/>
    </source>
</evidence>
<protein>
    <submittedName>
        <fullName evidence="1">Uncharacterized protein</fullName>
    </submittedName>
</protein>
<sequence>MQRSTSEYNILKTNAYTDDDSGISAGYDYSSSISDLNSSIMAHDNYQRSRIPSTPLVRFMYNGNVQRIRPITMRNSENGDYIICNTNRGAYVAYRTPIVPAWVTRLVHEIESRGE</sequence>
<dbReference type="Proteomes" id="UP000663828">
    <property type="component" value="Unassembled WGS sequence"/>
</dbReference>
<name>A0A814KXN1_ADIRI</name>
<evidence type="ECO:0000313" key="4">
    <source>
        <dbReference type="Proteomes" id="UP000663852"/>
    </source>
</evidence>
<comment type="caution">
    <text evidence="1">The sequence shown here is derived from an EMBL/GenBank/DDBJ whole genome shotgun (WGS) entry which is preliminary data.</text>
</comment>
<reference evidence="1" key="1">
    <citation type="submission" date="2021-02" db="EMBL/GenBank/DDBJ databases">
        <authorList>
            <person name="Nowell W R."/>
        </authorList>
    </citation>
    <scope>NUCLEOTIDE SEQUENCE</scope>
</reference>
<dbReference type="EMBL" id="CAJNOR010004641">
    <property type="protein sequence ID" value="CAF1518066.1"/>
    <property type="molecule type" value="Genomic_DNA"/>
</dbReference>
<dbReference type="AlphaFoldDB" id="A0A814KXN1"/>